<reference evidence="2 3" key="1">
    <citation type="submission" date="2024-09" db="EMBL/GenBank/DDBJ databases">
        <authorList>
            <person name="Zhang Z.-H."/>
        </authorList>
    </citation>
    <scope>NUCLEOTIDE SEQUENCE [LARGE SCALE GENOMIC DNA]</scope>
    <source>
        <strain evidence="2 3">HHTR114</strain>
    </source>
</reference>
<dbReference type="Proteomes" id="UP001596116">
    <property type="component" value="Unassembled WGS sequence"/>
</dbReference>
<organism evidence="2 3">
    <name type="scientific">Hyphococcus aureus</name>
    <dbReference type="NCBI Taxonomy" id="2666033"/>
    <lineage>
        <taxon>Bacteria</taxon>
        <taxon>Pseudomonadati</taxon>
        <taxon>Pseudomonadota</taxon>
        <taxon>Alphaproteobacteria</taxon>
        <taxon>Parvularculales</taxon>
        <taxon>Parvularculaceae</taxon>
        <taxon>Hyphococcus</taxon>
    </lineage>
</organism>
<comment type="caution">
    <text evidence="2">The sequence shown here is derived from an EMBL/GenBank/DDBJ whole genome shotgun (WGS) entry which is preliminary data.</text>
</comment>
<evidence type="ECO:0000259" key="1">
    <source>
        <dbReference type="PROSITE" id="PS50943"/>
    </source>
</evidence>
<evidence type="ECO:0000313" key="2">
    <source>
        <dbReference type="EMBL" id="MFC6036246.1"/>
    </source>
</evidence>
<proteinExistence type="predicted"/>
<gene>
    <name evidence="2" type="ORF">ACFMB1_11880</name>
</gene>
<dbReference type="RefSeq" id="WP_379882523.1">
    <property type="nucleotide sequence ID" value="NZ_JBHPON010000002.1"/>
</dbReference>
<feature type="domain" description="HTH cro/C1-type" evidence="1">
    <location>
        <begin position="23"/>
        <end position="67"/>
    </location>
</feature>
<dbReference type="Pfam" id="PF01381">
    <property type="entry name" value="HTH_3"/>
    <property type="match status" value="1"/>
</dbReference>
<dbReference type="Gene3D" id="1.10.260.40">
    <property type="entry name" value="lambda repressor-like DNA-binding domains"/>
    <property type="match status" value="1"/>
</dbReference>
<dbReference type="InterPro" id="IPR001387">
    <property type="entry name" value="Cro/C1-type_HTH"/>
</dbReference>
<dbReference type="EMBL" id="JBHPON010000002">
    <property type="protein sequence ID" value="MFC6036246.1"/>
    <property type="molecule type" value="Genomic_DNA"/>
</dbReference>
<dbReference type="CDD" id="cd00093">
    <property type="entry name" value="HTH_XRE"/>
    <property type="match status" value="1"/>
</dbReference>
<dbReference type="InterPro" id="IPR010982">
    <property type="entry name" value="Lambda_DNA-bd_dom_sf"/>
</dbReference>
<dbReference type="SMART" id="SM00530">
    <property type="entry name" value="HTH_XRE"/>
    <property type="match status" value="1"/>
</dbReference>
<sequence>MLLSMQREVDWIIEALERDPTKTQTGLAEALGIDKSGVSRMLKGRRRLKFDEAQRAVDYLGVSPGVLERAGFEEPDSPYQTEPRTDGNASLFASTAAENGLWLLDMQRPIERRPQAPDFLGADMTFGFYAPDDAMAPRFRTGEVVWANPARPAAAGNDALLMAKDGPASETPAYLCLLQEKTATHFRISQYGVEGERELPAAQWRAAHVYGRE</sequence>
<evidence type="ECO:0000313" key="3">
    <source>
        <dbReference type="Proteomes" id="UP001596116"/>
    </source>
</evidence>
<name>A0ABW1L029_9PROT</name>
<dbReference type="SUPFAM" id="SSF47413">
    <property type="entry name" value="lambda repressor-like DNA-binding domains"/>
    <property type="match status" value="1"/>
</dbReference>
<dbReference type="PROSITE" id="PS50943">
    <property type="entry name" value="HTH_CROC1"/>
    <property type="match status" value="1"/>
</dbReference>
<accession>A0ABW1L029</accession>
<keyword evidence="3" id="KW-1185">Reference proteome</keyword>
<protein>
    <submittedName>
        <fullName evidence="2">Helix-turn-helix domain-containing protein</fullName>
    </submittedName>
</protein>